<dbReference type="InterPro" id="IPR011051">
    <property type="entry name" value="RmlC_Cupin_sf"/>
</dbReference>
<comment type="caution">
    <text evidence="6">The sequence shown here is derived from an EMBL/GenBank/DDBJ whole genome shotgun (WGS) entry which is preliminary data.</text>
</comment>
<keyword evidence="3" id="KW-0804">Transcription</keyword>
<dbReference type="SUPFAM" id="SSF51182">
    <property type="entry name" value="RmlC-like cupins"/>
    <property type="match status" value="1"/>
</dbReference>
<dbReference type="GO" id="GO:0043565">
    <property type="term" value="F:sequence-specific DNA binding"/>
    <property type="evidence" value="ECO:0007669"/>
    <property type="project" value="InterPro"/>
</dbReference>
<evidence type="ECO:0000256" key="4">
    <source>
        <dbReference type="SAM" id="MobiDB-lite"/>
    </source>
</evidence>
<evidence type="ECO:0000313" key="7">
    <source>
        <dbReference type="Proteomes" id="UP000824025"/>
    </source>
</evidence>
<dbReference type="InterPro" id="IPR013096">
    <property type="entry name" value="Cupin_2"/>
</dbReference>
<dbReference type="Gene3D" id="2.60.120.10">
    <property type="entry name" value="Jelly Rolls"/>
    <property type="match status" value="1"/>
</dbReference>
<dbReference type="SMART" id="SM00342">
    <property type="entry name" value="HTH_ARAC"/>
    <property type="match status" value="1"/>
</dbReference>
<dbReference type="Pfam" id="PF07883">
    <property type="entry name" value="Cupin_2"/>
    <property type="match status" value="1"/>
</dbReference>
<evidence type="ECO:0000256" key="2">
    <source>
        <dbReference type="ARBA" id="ARBA00023125"/>
    </source>
</evidence>
<dbReference type="PANTHER" id="PTHR46796">
    <property type="entry name" value="HTH-TYPE TRANSCRIPTIONAL ACTIVATOR RHAS-RELATED"/>
    <property type="match status" value="1"/>
</dbReference>
<keyword evidence="2" id="KW-0238">DNA-binding</keyword>
<accession>A0A9D2D701</accession>
<feature type="domain" description="HTH araC/xylS-type" evidence="5">
    <location>
        <begin position="163"/>
        <end position="260"/>
    </location>
</feature>
<dbReference type="EMBL" id="DXCF01000023">
    <property type="protein sequence ID" value="HIZ09738.1"/>
    <property type="molecule type" value="Genomic_DNA"/>
</dbReference>
<feature type="compositionally biased region" description="Basic and acidic residues" evidence="4">
    <location>
        <begin position="248"/>
        <end position="258"/>
    </location>
</feature>
<reference evidence="6" key="2">
    <citation type="submission" date="2021-04" db="EMBL/GenBank/DDBJ databases">
        <authorList>
            <person name="Gilroy R."/>
        </authorList>
    </citation>
    <scope>NUCLEOTIDE SEQUENCE</scope>
    <source>
        <strain evidence="6">CHK192-19661</strain>
    </source>
</reference>
<evidence type="ECO:0000313" key="6">
    <source>
        <dbReference type="EMBL" id="HIZ09738.1"/>
    </source>
</evidence>
<dbReference type="InterPro" id="IPR018060">
    <property type="entry name" value="HTH_AraC"/>
</dbReference>
<dbReference type="AlphaFoldDB" id="A0A9D2D701"/>
<gene>
    <name evidence="6" type="ORF">H9726_04530</name>
</gene>
<dbReference type="Pfam" id="PF12833">
    <property type="entry name" value="HTH_18"/>
    <property type="match status" value="1"/>
</dbReference>
<dbReference type="InterPro" id="IPR014710">
    <property type="entry name" value="RmlC-like_jellyroll"/>
</dbReference>
<dbReference type="Proteomes" id="UP000824025">
    <property type="component" value="Unassembled WGS sequence"/>
</dbReference>
<evidence type="ECO:0000256" key="3">
    <source>
        <dbReference type="ARBA" id="ARBA00023163"/>
    </source>
</evidence>
<name>A0A9D2D701_9FIRM</name>
<evidence type="ECO:0000259" key="5">
    <source>
        <dbReference type="PROSITE" id="PS01124"/>
    </source>
</evidence>
<protein>
    <submittedName>
        <fullName evidence="6">Helix-turn-helix domain-containing protein</fullName>
    </submittedName>
</protein>
<dbReference type="InterPro" id="IPR050204">
    <property type="entry name" value="AraC_XylS_family_regulators"/>
</dbReference>
<dbReference type="CDD" id="cd02208">
    <property type="entry name" value="cupin_RmlC-like"/>
    <property type="match status" value="1"/>
</dbReference>
<feature type="region of interest" description="Disordered" evidence="4">
    <location>
        <begin position="248"/>
        <end position="267"/>
    </location>
</feature>
<keyword evidence="1" id="KW-0805">Transcription regulation</keyword>
<evidence type="ECO:0000256" key="1">
    <source>
        <dbReference type="ARBA" id="ARBA00023015"/>
    </source>
</evidence>
<sequence>MREAFYEPEADESGYIHLLRTDNNNTPAHFHNSVELAFVVRGDFRARGGGEEAELHAGDIFCAEAYVTHLYASDEDARVYVLVLSESYLRDFRAQYAGSLPQFMRAGEDANAPVFRALDGAYAQWKSWSPLMKRGFADYLLGLLALRYPPLPRRADKEGMFIAEVLRYIGEHCGEPLSVRSLADRFGYTPNYFSALFNRYTAAHFRDYLGSVRLQKAEALRAGGAGIGEAALQSGFLSPNTYYRALAREKSRQGKEVRATGSAPEKS</sequence>
<reference evidence="6" key="1">
    <citation type="journal article" date="2021" name="PeerJ">
        <title>Extensive microbial diversity within the chicken gut microbiome revealed by metagenomics and culture.</title>
        <authorList>
            <person name="Gilroy R."/>
            <person name="Ravi A."/>
            <person name="Getino M."/>
            <person name="Pursley I."/>
            <person name="Horton D.L."/>
            <person name="Alikhan N.F."/>
            <person name="Baker D."/>
            <person name="Gharbi K."/>
            <person name="Hall N."/>
            <person name="Watson M."/>
            <person name="Adriaenssens E.M."/>
            <person name="Foster-Nyarko E."/>
            <person name="Jarju S."/>
            <person name="Secka A."/>
            <person name="Antonio M."/>
            <person name="Oren A."/>
            <person name="Chaudhuri R.R."/>
            <person name="La Ragione R."/>
            <person name="Hildebrand F."/>
            <person name="Pallen M.J."/>
        </authorList>
    </citation>
    <scope>NUCLEOTIDE SEQUENCE</scope>
    <source>
        <strain evidence="6">CHK192-19661</strain>
    </source>
</reference>
<organism evidence="6 7">
    <name type="scientific">Candidatus Borkfalkia avicola</name>
    <dbReference type="NCBI Taxonomy" id="2838503"/>
    <lineage>
        <taxon>Bacteria</taxon>
        <taxon>Bacillati</taxon>
        <taxon>Bacillota</taxon>
        <taxon>Clostridia</taxon>
        <taxon>Christensenellales</taxon>
        <taxon>Christensenellaceae</taxon>
        <taxon>Candidatus Borkfalkia</taxon>
    </lineage>
</organism>
<proteinExistence type="predicted"/>
<dbReference type="GO" id="GO:0003700">
    <property type="term" value="F:DNA-binding transcription factor activity"/>
    <property type="evidence" value="ECO:0007669"/>
    <property type="project" value="InterPro"/>
</dbReference>
<dbReference type="PROSITE" id="PS01124">
    <property type="entry name" value="HTH_ARAC_FAMILY_2"/>
    <property type="match status" value="1"/>
</dbReference>
<dbReference type="Gene3D" id="1.10.10.60">
    <property type="entry name" value="Homeodomain-like"/>
    <property type="match status" value="1"/>
</dbReference>